<name>A0A1G2PFV0_9BACT</name>
<gene>
    <name evidence="1" type="ORF">A2828_01860</name>
</gene>
<sequence>MEEKQIATITHFYGNIGVAVLKLSGPLKIGDSIHVKGASADFIQQVSSMEVDHKAIASASTGDEIGMKLDQKTKAGDKVFLAN</sequence>
<reference evidence="1 2" key="1">
    <citation type="journal article" date="2016" name="Nat. Commun.">
        <title>Thousands of microbial genomes shed light on interconnected biogeochemical processes in an aquifer system.</title>
        <authorList>
            <person name="Anantharaman K."/>
            <person name="Brown C.T."/>
            <person name="Hug L.A."/>
            <person name="Sharon I."/>
            <person name="Castelle C.J."/>
            <person name="Probst A.J."/>
            <person name="Thomas B.C."/>
            <person name="Singh A."/>
            <person name="Wilkins M.J."/>
            <person name="Karaoz U."/>
            <person name="Brodie E.L."/>
            <person name="Williams K.H."/>
            <person name="Hubbard S.S."/>
            <person name="Banfield J.F."/>
        </authorList>
    </citation>
    <scope>NUCLEOTIDE SEQUENCE [LARGE SCALE GENOMIC DNA]</scope>
</reference>
<comment type="caution">
    <text evidence="1">The sequence shown here is derived from an EMBL/GenBank/DDBJ whole genome shotgun (WGS) entry which is preliminary data.</text>
</comment>
<organism evidence="1 2">
    <name type="scientific">Candidatus Terrybacteria bacterium RIFCSPHIGHO2_01_FULL_43_35</name>
    <dbReference type="NCBI Taxonomy" id="1802361"/>
    <lineage>
        <taxon>Bacteria</taxon>
        <taxon>Candidatus Terryibacteriota</taxon>
    </lineage>
</organism>
<dbReference type="EMBL" id="MHSR01000013">
    <property type="protein sequence ID" value="OHA46629.1"/>
    <property type="molecule type" value="Genomic_DNA"/>
</dbReference>
<evidence type="ECO:0000313" key="1">
    <source>
        <dbReference type="EMBL" id="OHA46629.1"/>
    </source>
</evidence>
<evidence type="ECO:0008006" key="3">
    <source>
        <dbReference type="Google" id="ProtNLM"/>
    </source>
</evidence>
<dbReference type="InterPro" id="IPR009000">
    <property type="entry name" value="Transl_B-barrel_sf"/>
</dbReference>
<accession>A0A1G2PFV0</accession>
<dbReference type="AlphaFoldDB" id="A0A1G2PFV0"/>
<evidence type="ECO:0000313" key="2">
    <source>
        <dbReference type="Proteomes" id="UP000178869"/>
    </source>
</evidence>
<dbReference type="SUPFAM" id="SSF50447">
    <property type="entry name" value="Translation proteins"/>
    <property type="match status" value="1"/>
</dbReference>
<proteinExistence type="predicted"/>
<dbReference type="Gene3D" id="2.40.30.10">
    <property type="entry name" value="Translation factors"/>
    <property type="match status" value="1"/>
</dbReference>
<protein>
    <recommendedName>
        <fullName evidence="3">Translation elongation factor-like protein</fullName>
    </recommendedName>
</protein>
<dbReference type="Proteomes" id="UP000178869">
    <property type="component" value="Unassembled WGS sequence"/>
</dbReference>